<dbReference type="PRINTS" id="PR00861">
    <property type="entry name" value="ALYTICPTASE"/>
</dbReference>
<dbReference type="Pfam" id="PF02983">
    <property type="entry name" value="Pro_Al_protease"/>
    <property type="match status" value="1"/>
</dbReference>
<evidence type="ECO:0000256" key="7">
    <source>
        <dbReference type="ARBA" id="ARBA00023157"/>
    </source>
</evidence>
<feature type="domain" description="Peptidase S1A alpha-lytic prodomain" evidence="10">
    <location>
        <begin position="96"/>
        <end position="151"/>
    </location>
</feature>
<keyword evidence="7" id="KW-1015">Disulfide bond</keyword>
<dbReference type="InterPro" id="IPR001316">
    <property type="entry name" value="Pept_S1A_streptogrisin"/>
</dbReference>
<evidence type="ECO:0000259" key="9">
    <source>
        <dbReference type="Pfam" id="PF00089"/>
    </source>
</evidence>
<sequence length="353" mass="36661">MYRFSRPRAAVAATGAAVLAAAALAFPAAAAPEPSPAALSPVAAGKLSATIAAQLGDDAAGAYYEAETQKLVVNVLNESAANRVRRAGAEARIVEHSLAELDAAQTSLTKRATIPGTSWASDPRANKVVVTADRTVTGAALERLASVVDRLGSRADLRRIDSEIQPYLSGGDAIWSGRVRCSLGFNVVRNGEPYFLTAGHCGDTGTAWSAFRGGPQDGVTEDSRFPDDDFALVRYTSDEPHPSQVNLYGGTQEITEAGDAIVGQRVRRSGSTTQVRGGWVTGLNATVNYQQGSVHGLIRTTVCAEPGDSGGPLFDGETALGLTSGGSGNCTTGGTTYYQPVPEALEAYEARIG</sequence>
<feature type="signal peptide" evidence="8">
    <location>
        <begin position="1"/>
        <end position="30"/>
    </location>
</feature>
<keyword evidence="3 8" id="KW-0732">Signal</keyword>
<dbReference type="Gene3D" id="3.30.300.50">
    <property type="match status" value="2"/>
</dbReference>
<dbReference type="PIRSF" id="PIRSF001134">
    <property type="entry name" value="Streptogrisin"/>
    <property type="match status" value="1"/>
</dbReference>
<keyword evidence="6" id="KW-0865">Zymogen</keyword>
<comment type="caution">
    <text evidence="11">The sequence shown here is derived from an EMBL/GenBank/DDBJ whole genome shotgun (WGS) entry which is preliminary data.</text>
</comment>
<feature type="domain" description="Peptidase S1" evidence="9">
    <location>
        <begin position="193"/>
        <end position="344"/>
    </location>
</feature>
<dbReference type="InterPro" id="IPR043504">
    <property type="entry name" value="Peptidase_S1_PA_chymotrypsin"/>
</dbReference>
<keyword evidence="2" id="KW-0645">Protease</keyword>
<protein>
    <submittedName>
        <fullName evidence="11">S1 family peptidase</fullName>
    </submittedName>
</protein>
<accession>A0ABQ7FCY1</accession>
<dbReference type="InterPro" id="IPR035070">
    <property type="entry name" value="Streptogrisin_prodomain"/>
</dbReference>
<evidence type="ECO:0000256" key="3">
    <source>
        <dbReference type="ARBA" id="ARBA00022729"/>
    </source>
</evidence>
<dbReference type="PROSITE" id="PS00134">
    <property type="entry name" value="TRYPSIN_HIS"/>
    <property type="match status" value="1"/>
</dbReference>
<dbReference type="InterPro" id="IPR001254">
    <property type="entry name" value="Trypsin_dom"/>
</dbReference>
<evidence type="ECO:0000313" key="11">
    <source>
        <dbReference type="EMBL" id="KAF4406229.1"/>
    </source>
</evidence>
<reference evidence="11 12" key="1">
    <citation type="submission" date="2019-10" db="EMBL/GenBank/DDBJ databases">
        <title>Streptomyces tenebrisbrunneis sp.nov., an endogenous actinomycete isolated from of Lycium ruthenicum.</title>
        <authorList>
            <person name="Ma L."/>
        </authorList>
    </citation>
    <scope>NUCLEOTIDE SEQUENCE [LARGE SCALE GENOMIC DNA]</scope>
    <source>
        <strain evidence="11 12">TRM 66187</strain>
    </source>
</reference>
<dbReference type="SUPFAM" id="SSF50494">
    <property type="entry name" value="Trypsin-like serine proteases"/>
    <property type="match status" value="1"/>
</dbReference>
<feature type="chain" id="PRO_5047283504" evidence="8">
    <location>
        <begin position="31"/>
        <end position="353"/>
    </location>
</feature>
<evidence type="ECO:0000256" key="2">
    <source>
        <dbReference type="ARBA" id="ARBA00022670"/>
    </source>
</evidence>
<evidence type="ECO:0000256" key="6">
    <source>
        <dbReference type="ARBA" id="ARBA00023145"/>
    </source>
</evidence>
<dbReference type="Pfam" id="PF00089">
    <property type="entry name" value="Trypsin"/>
    <property type="match status" value="1"/>
</dbReference>
<keyword evidence="12" id="KW-1185">Reference proteome</keyword>
<proteinExistence type="inferred from homology"/>
<comment type="similarity">
    <text evidence="1">Belongs to the peptidase S1 family.</text>
</comment>
<evidence type="ECO:0000256" key="1">
    <source>
        <dbReference type="ARBA" id="ARBA00007664"/>
    </source>
</evidence>
<organism evidence="11 12">
    <name type="scientific">Streptomyces lycii</name>
    <dbReference type="NCBI Taxonomy" id="2654337"/>
    <lineage>
        <taxon>Bacteria</taxon>
        <taxon>Bacillati</taxon>
        <taxon>Actinomycetota</taxon>
        <taxon>Actinomycetes</taxon>
        <taxon>Kitasatosporales</taxon>
        <taxon>Streptomycetaceae</taxon>
        <taxon>Streptomyces</taxon>
    </lineage>
</organism>
<gene>
    <name evidence="11" type="ORF">GCU69_26030</name>
</gene>
<dbReference type="Gene3D" id="2.40.10.10">
    <property type="entry name" value="Trypsin-like serine proteases"/>
    <property type="match status" value="2"/>
</dbReference>
<name>A0ABQ7FCY1_9ACTN</name>
<dbReference type="InterPro" id="IPR009003">
    <property type="entry name" value="Peptidase_S1_PA"/>
</dbReference>
<keyword evidence="4" id="KW-0378">Hydrolase</keyword>
<dbReference type="CDD" id="cd21112">
    <property type="entry name" value="alphaLP-like"/>
    <property type="match status" value="1"/>
</dbReference>
<dbReference type="InterPro" id="IPR004236">
    <property type="entry name" value="Pept_S1_alpha_lytic"/>
</dbReference>
<dbReference type="EMBL" id="WHPN01000377">
    <property type="protein sequence ID" value="KAF4406229.1"/>
    <property type="molecule type" value="Genomic_DNA"/>
</dbReference>
<evidence type="ECO:0000256" key="8">
    <source>
        <dbReference type="SAM" id="SignalP"/>
    </source>
</evidence>
<dbReference type="InterPro" id="IPR018114">
    <property type="entry name" value="TRYPSIN_HIS"/>
</dbReference>
<evidence type="ECO:0000256" key="5">
    <source>
        <dbReference type="ARBA" id="ARBA00022825"/>
    </source>
</evidence>
<dbReference type="PROSITE" id="PS00135">
    <property type="entry name" value="TRYPSIN_SER"/>
    <property type="match status" value="1"/>
</dbReference>
<dbReference type="Proteomes" id="UP000621266">
    <property type="component" value="Unassembled WGS sequence"/>
</dbReference>
<evidence type="ECO:0000259" key="10">
    <source>
        <dbReference type="Pfam" id="PF02983"/>
    </source>
</evidence>
<evidence type="ECO:0000313" key="12">
    <source>
        <dbReference type="Proteomes" id="UP000621266"/>
    </source>
</evidence>
<dbReference type="RefSeq" id="WP_156207318.1">
    <property type="nucleotide sequence ID" value="NZ_WHPN01000377.1"/>
</dbReference>
<keyword evidence="5" id="KW-0720">Serine protease</keyword>
<dbReference type="InterPro" id="IPR033116">
    <property type="entry name" value="TRYPSIN_SER"/>
</dbReference>
<evidence type="ECO:0000256" key="4">
    <source>
        <dbReference type="ARBA" id="ARBA00022801"/>
    </source>
</evidence>